<gene>
    <name evidence="3" type="ORF">A33K_17959</name>
</gene>
<evidence type="ECO:0000259" key="2">
    <source>
        <dbReference type="Pfam" id="PF09937"/>
    </source>
</evidence>
<dbReference type="Proteomes" id="UP000004682">
    <property type="component" value="Unassembled WGS sequence"/>
</dbReference>
<feature type="region of interest" description="Disordered" evidence="1">
    <location>
        <begin position="304"/>
        <end position="340"/>
    </location>
</feature>
<dbReference type="PANTHER" id="PTHR14136:SF17">
    <property type="entry name" value="BTB_POZ DOMAIN-CONTAINING PROTEIN KCTD9"/>
    <property type="match status" value="1"/>
</dbReference>
<dbReference type="SUPFAM" id="SSF141571">
    <property type="entry name" value="Pentapeptide repeat-like"/>
    <property type="match status" value="2"/>
</dbReference>
<evidence type="ECO:0000256" key="1">
    <source>
        <dbReference type="SAM" id="MobiDB-lite"/>
    </source>
</evidence>
<protein>
    <submittedName>
        <fullName evidence="3">Pentapeptide repeat family protein</fullName>
    </submittedName>
</protein>
<feature type="compositionally biased region" description="Low complexity" evidence="1">
    <location>
        <begin position="425"/>
        <end position="434"/>
    </location>
</feature>
<dbReference type="Pfam" id="PF00805">
    <property type="entry name" value="Pentapeptide"/>
    <property type="match status" value="4"/>
</dbReference>
<dbReference type="InterPro" id="IPR001646">
    <property type="entry name" value="5peptide_repeat"/>
</dbReference>
<feature type="region of interest" description="Disordered" evidence="1">
    <location>
        <begin position="408"/>
        <end position="439"/>
    </location>
</feature>
<dbReference type="InterPro" id="IPR018683">
    <property type="entry name" value="DUF2169"/>
</dbReference>
<accession>A0ABN0FZP4</accession>
<name>A0ABN0FZP4_9BURK</name>
<reference evidence="4" key="1">
    <citation type="journal article" date="2012" name="J. Bacteriol.">
        <title>Revised Genome Sequence of Burkholderia thailandensis MSMB43 with Improved Annotation.</title>
        <authorList>
            <person name="Zhuo Y."/>
            <person name="Liu L."/>
            <person name="Wang Q."/>
            <person name="Liu X."/>
            <person name="Ren B."/>
            <person name="Liu M."/>
            <person name="Ni P."/>
            <person name="Cheng Y.Q."/>
            <person name="Zhang L."/>
        </authorList>
    </citation>
    <scope>NUCLEOTIDE SEQUENCE [LARGE SCALE GENOMIC DNA]</scope>
    <source>
        <strain evidence="4">MSMB43</strain>
    </source>
</reference>
<keyword evidence="4" id="KW-1185">Reference proteome</keyword>
<feature type="domain" description="DUF2169" evidence="2">
    <location>
        <begin position="117"/>
        <end position="238"/>
    </location>
</feature>
<feature type="region of interest" description="Disordered" evidence="1">
    <location>
        <begin position="266"/>
        <end position="286"/>
    </location>
</feature>
<dbReference type="InterPro" id="IPR051082">
    <property type="entry name" value="Pentapeptide-BTB/POZ_domain"/>
</dbReference>
<proteinExistence type="predicted"/>
<evidence type="ECO:0000313" key="3">
    <source>
        <dbReference type="EMBL" id="EIP85405.1"/>
    </source>
</evidence>
<dbReference type="EMBL" id="JH692067">
    <property type="protein sequence ID" value="EIP85405.1"/>
    <property type="molecule type" value="Genomic_DNA"/>
</dbReference>
<dbReference type="RefSeq" id="WP_006028874.1">
    <property type="nucleotide sequence ID" value="NZ_JH692067.1"/>
</dbReference>
<organism evidence="3 4">
    <name type="scientific">Burkholderia humptydooensis MSMB43</name>
    <dbReference type="NCBI Taxonomy" id="441157"/>
    <lineage>
        <taxon>Bacteria</taxon>
        <taxon>Pseudomonadati</taxon>
        <taxon>Pseudomonadota</taxon>
        <taxon>Betaproteobacteria</taxon>
        <taxon>Burkholderiales</taxon>
        <taxon>Burkholderiaceae</taxon>
        <taxon>Burkholderia</taxon>
        <taxon>pseudomallei group</taxon>
    </lineage>
</organism>
<sequence length="887" mass="92153">MKIVKPESLALLCRTLRFEGVDRLSIGALACFPLRAGAPAGPGDLATEAALWQVAQQWLDGHAPLDEGLPKPAGEFLVYGDAYAPPGRERGARAPVAVRARIGAACKERLVDARASAPLAEFHALPPSAPERARDLGPFDERWLAARWPHLPAGTRAEHFHTAPRDQRIAGFWRGGEDIELVNLHADRPVIAGALPRVRARCFVERAIDGAARIDACPMRAETVWLFPGAACGIVLYRALAAIDDEDGDDVVRVIAGWESADAPPLPDGAYVGRPVPEDDGSRPALTPAAALVPAPAPAAIAGDEARAAAGRAADRAPTGPASASHAEQPAVPESPAPLPAPELAALERDAAALAAQTDALLAGLGIAEADIARLLPAREAPADMNLDELAALAAELDAQTAQWQAQYDAAAAGGQRDVSPPASPLASPNSQAPGEASSLADLLRQADTQIRMLVEQHGLSRAQMEAAARDRPELAALADALDALDALDAPLDVDALTAGLAAPASGEAIVEPDTPAEPDRPPPANGLADAAPALAATRPAAPPADDALLAEPLTREQVIERHARGLGFAGLDLSGLDLSSAALERADFRDARLERTGFSGCRLAGASFERALLSRADFSNADLRDATFVDTSAPGASFRGAALDRARLDRADFTGGDFTRASLADSHCAHAQFDASAMTGLAAARLDGAHASFAGCALDAADFTSARVPRANFQHATLADAVFASAQCDGAEWYGARASRAQLRSASLRGSRADASTSFRHAVLSGAALDGANWDGVDLRDANLHAATLDRASLARAIASGAQLTRALARHADLTKADLTHADARFSNLLGASLRRARLDGAQLQSSNLYGADCYGVALGRSQLDGTNVERTLFTVPGRPELASPR</sequence>
<feature type="domain" description="DUF2169" evidence="2">
    <location>
        <begin position="20"/>
        <end position="104"/>
    </location>
</feature>
<evidence type="ECO:0000313" key="4">
    <source>
        <dbReference type="Proteomes" id="UP000004682"/>
    </source>
</evidence>
<feature type="compositionally biased region" description="Low complexity" evidence="1">
    <location>
        <begin position="304"/>
        <end position="322"/>
    </location>
</feature>
<dbReference type="PANTHER" id="PTHR14136">
    <property type="entry name" value="BTB_POZ DOMAIN-CONTAINING PROTEIN KCTD9"/>
    <property type="match status" value="1"/>
</dbReference>
<dbReference type="Gene3D" id="2.160.20.80">
    <property type="entry name" value="E3 ubiquitin-protein ligase SopA"/>
    <property type="match status" value="3"/>
</dbReference>
<feature type="region of interest" description="Disordered" evidence="1">
    <location>
        <begin position="510"/>
        <end position="529"/>
    </location>
</feature>
<dbReference type="Pfam" id="PF09937">
    <property type="entry name" value="DUF2169"/>
    <property type="match status" value="2"/>
</dbReference>